<keyword evidence="5 16" id="KW-0347">Helicase</keyword>
<dbReference type="InterPro" id="IPR014001">
    <property type="entry name" value="Helicase_ATP-bd"/>
</dbReference>
<evidence type="ECO:0000256" key="9">
    <source>
        <dbReference type="ARBA" id="ARBA00034617"/>
    </source>
</evidence>
<sequence length="541" mass="60165">MRGTAVRPTPGAATRMTTSKKRTAATGVPGFRRPAWKQLMAEAQARFGVEELRPGQQEIIEALLDGEDVLGVMPTGAGKSLCFQLPALFLPKATVVVSPLLALMRDQHDKLSEAEVAVVKLDSTLTAREADALAGEVRRGEHEIIYVTPEQLEKPERIEALRKAGVSLFVVDEAHCVSQWGHDFRPAFLSLRDAVQQLGHPPVLALTATATPQVREDVLEQLGIRDARRVNTGIRRDNLFMEVARTVNPEAKKARLLKLLQDEPGTGIIYTSTVRKAEEVWKWLQDAGIEAGRYHGKMKAREREETQQRFMENGYRVIVATKAFGLGIDKPDIRFVAHWQFPDSLESYYQEAGRAGRDGKPARAVLFYRLEDRRIQSYFLGGKYPRREQSQALYAVLREQWAQRQGKPVSLKAVTEASGLPAARVKVLVAQLAGAGILERGTRGLQQLRGFETLEELDAYLSAYEKRHQSDRERLKQMMHYGQTTGCRWRLLNEYFGEPGPADCGRCDNCVERAAGHFDAASPTRLATPPPSSLASASSAA</sequence>
<dbReference type="Pfam" id="PF16124">
    <property type="entry name" value="RecQ_Zn_bind"/>
    <property type="match status" value="1"/>
</dbReference>
<dbReference type="Proteomes" id="UP000182719">
    <property type="component" value="Unassembled WGS sequence"/>
</dbReference>
<reference evidence="17" key="1">
    <citation type="submission" date="2016-10" db="EMBL/GenBank/DDBJ databases">
        <authorList>
            <person name="Varghese N."/>
            <person name="Submissions S."/>
        </authorList>
    </citation>
    <scope>NUCLEOTIDE SEQUENCE [LARGE SCALE GENOMIC DNA]</scope>
    <source>
        <strain evidence="17">DSM 17044</strain>
    </source>
</reference>
<evidence type="ECO:0000256" key="4">
    <source>
        <dbReference type="ARBA" id="ARBA00022801"/>
    </source>
</evidence>
<evidence type="ECO:0000256" key="7">
    <source>
        <dbReference type="ARBA" id="ARBA00023125"/>
    </source>
</evidence>
<dbReference type="InterPro" id="IPR027417">
    <property type="entry name" value="P-loop_NTPase"/>
</dbReference>
<dbReference type="GO" id="GO:0046872">
    <property type="term" value="F:metal ion binding"/>
    <property type="evidence" value="ECO:0007669"/>
    <property type="project" value="UniProtKB-KW"/>
</dbReference>
<evidence type="ECO:0000256" key="13">
    <source>
        <dbReference type="SAM" id="MobiDB-lite"/>
    </source>
</evidence>
<evidence type="ECO:0000256" key="6">
    <source>
        <dbReference type="ARBA" id="ARBA00022840"/>
    </source>
</evidence>
<dbReference type="GO" id="GO:0043138">
    <property type="term" value="F:3'-5' DNA helicase activity"/>
    <property type="evidence" value="ECO:0007669"/>
    <property type="project" value="UniProtKB-EC"/>
</dbReference>
<dbReference type="InterPro" id="IPR001650">
    <property type="entry name" value="Helicase_C-like"/>
</dbReference>
<name>A0A1H7W6E5_STIAU</name>
<dbReference type="GO" id="GO:0005737">
    <property type="term" value="C:cytoplasm"/>
    <property type="evidence" value="ECO:0007669"/>
    <property type="project" value="TreeGrafter"/>
</dbReference>
<dbReference type="GO" id="GO:0030894">
    <property type="term" value="C:replisome"/>
    <property type="evidence" value="ECO:0007669"/>
    <property type="project" value="TreeGrafter"/>
</dbReference>
<dbReference type="Pfam" id="PF00271">
    <property type="entry name" value="Helicase_C"/>
    <property type="match status" value="1"/>
</dbReference>
<evidence type="ECO:0000313" key="16">
    <source>
        <dbReference type="EMBL" id="SEM16558.1"/>
    </source>
</evidence>
<dbReference type="EC" id="5.6.2.4" evidence="10"/>
<evidence type="ECO:0000256" key="10">
    <source>
        <dbReference type="ARBA" id="ARBA00034808"/>
    </source>
</evidence>
<dbReference type="FunFam" id="3.40.50.300:FF:001389">
    <property type="entry name" value="ATP-dependent DNA helicase RecQ"/>
    <property type="match status" value="1"/>
</dbReference>
<feature type="domain" description="Helicase ATP-binding" evidence="14">
    <location>
        <begin position="60"/>
        <end position="228"/>
    </location>
</feature>
<feature type="region of interest" description="Disordered" evidence="13">
    <location>
        <begin position="1"/>
        <end position="25"/>
    </location>
</feature>
<gene>
    <name evidence="16" type="ORF">SAMN05444354_112154</name>
</gene>
<dbReference type="PANTHER" id="PTHR13710:SF105">
    <property type="entry name" value="ATP-DEPENDENT DNA HELICASE Q1"/>
    <property type="match status" value="1"/>
</dbReference>
<evidence type="ECO:0000256" key="1">
    <source>
        <dbReference type="ARBA" id="ARBA00005446"/>
    </source>
</evidence>
<keyword evidence="6" id="KW-0067">ATP-binding</keyword>
<organism evidence="16 17">
    <name type="scientific">Stigmatella aurantiaca</name>
    <dbReference type="NCBI Taxonomy" id="41"/>
    <lineage>
        <taxon>Bacteria</taxon>
        <taxon>Pseudomonadati</taxon>
        <taxon>Myxococcota</taxon>
        <taxon>Myxococcia</taxon>
        <taxon>Myxococcales</taxon>
        <taxon>Cystobacterineae</taxon>
        <taxon>Archangiaceae</taxon>
        <taxon>Stigmatella</taxon>
    </lineage>
</organism>
<evidence type="ECO:0000256" key="12">
    <source>
        <dbReference type="ARBA" id="ARBA00044550"/>
    </source>
</evidence>
<dbReference type="PROSITE" id="PS00690">
    <property type="entry name" value="DEAH_ATP_HELICASE"/>
    <property type="match status" value="1"/>
</dbReference>
<dbReference type="InterPro" id="IPR004589">
    <property type="entry name" value="DNA_helicase_ATP-dep_RecQ"/>
</dbReference>
<keyword evidence="17" id="KW-1185">Reference proteome</keyword>
<keyword evidence="4" id="KW-0378">Hydrolase</keyword>
<evidence type="ECO:0000256" key="2">
    <source>
        <dbReference type="ARBA" id="ARBA00022723"/>
    </source>
</evidence>
<comment type="catalytic activity">
    <reaction evidence="9">
        <text>Couples ATP hydrolysis with the unwinding of duplex DNA by translocating in the 3'-5' direction.</text>
        <dbReference type="EC" id="5.6.2.4"/>
    </reaction>
</comment>
<dbReference type="GO" id="GO:0003677">
    <property type="term" value="F:DNA binding"/>
    <property type="evidence" value="ECO:0007669"/>
    <property type="project" value="UniProtKB-KW"/>
</dbReference>
<dbReference type="EMBL" id="FOAP01000012">
    <property type="protein sequence ID" value="SEM16558.1"/>
    <property type="molecule type" value="Genomic_DNA"/>
</dbReference>
<dbReference type="Gene3D" id="3.40.50.300">
    <property type="entry name" value="P-loop containing nucleotide triphosphate hydrolases"/>
    <property type="match status" value="2"/>
</dbReference>
<dbReference type="InterPro" id="IPR036388">
    <property type="entry name" value="WH-like_DNA-bd_sf"/>
</dbReference>
<evidence type="ECO:0000256" key="11">
    <source>
        <dbReference type="ARBA" id="ARBA00044535"/>
    </source>
</evidence>
<dbReference type="PROSITE" id="PS51192">
    <property type="entry name" value="HELICASE_ATP_BIND_1"/>
    <property type="match status" value="1"/>
</dbReference>
<dbReference type="Gene3D" id="1.10.10.10">
    <property type="entry name" value="Winged helix-like DNA-binding domain superfamily/Winged helix DNA-binding domain"/>
    <property type="match status" value="1"/>
</dbReference>
<dbReference type="InterPro" id="IPR032284">
    <property type="entry name" value="RecQ_Zn-bd"/>
</dbReference>
<dbReference type="GO" id="GO:0009378">
    <property type="term" value="F:four-way junction helicase activity"/>
    <property type="evidence" value="ECO:0007669"/>
    <property type="project" value="TreeGrafter"/>
</dbReference>
<dbReference type="GO" id="GO:0006310">
    <property type="term" value="P:DNA recombination"/>
    <property type="evidence" value="ECO:0007669"/>
    <property type="project" value="InterPro"/>
</dbReference>
<proteinExistence type="inferred from homology"/>
<dbReference type="PROSITE" id="PS51194">
    <property type="entry name" value="HELICASE_CTER"/>
    <property type="match status" value="1"/>
</dbReference>
<evidence type="ECO:0000256" key="3">
    <source>
        <dbReference type="ARBA" id="ARBA00022741"/>
    </source>
</evidence>
<accession>A0A1H7W6E5</accession>
<evidence type="ECO:0000259" key="15">
    <source>
        <dbReference type="PROSITE" id="PS51194"/>
    </source>
</evidence>
<dbReference type="GO" id="GO:0043590">
    <property type="term" value="C:bacterial nucleoid"/>
    <property type="evidence" value="ECO:0007669"/>
    <property type="project" value="TreeGrafter"/>
</dbReference>
<dbReference type="NCBIfam" id="TIGR00614">
    <property type="entry name" value="recQ_fam"/>
    <property type="match status" value="1"/>
</dbReference>
<evidence type="ECO:0000313" key="17">
    <source>
        <dbReference type="Proteomes" id="UP000182719"/>
    </source>
</evidence>
<dbReference type="SMART" id="SM00487">
    <property type="entry name" value="DEXDc"/>
    <property type="match status" value="1"/>
</dbReference>
<evidence type="ECO:0000256" key="5">
    <source>
        <dbReference type="ARBA" id="ARBA00022806"/>
    </source>
</evidence>
<dbReference type="GO" id="GO:0005524">
    <property type="term" value="F:ATP binding"/>
    <property type="evidence" value="ECO:0007669"/>
    <property type="project" value="UniProtKB-KW"/>
</dbReference>
<dbReference type="InterPro" id="IPR011545">
    <property type="entry name" value="DEAD/DEAH_box_helicase_dom"/>
</dbReference>
<keyword evidence="7" id="KW-0238">DNA-binding</keyword>
<dbReference type="AlphaFoldDB" id="A0A1H7W6E5"/>
<keyword evidence="3" id="KW-0547">Nucleotide-binding</keyword>
<dbReference type="InterPro" id="IPR002464">
    <property type="entry name" value="DNA/RNA_helicase_DEAH_CS"/>
</dbReference>
<dbReference type="GO" id="GO:0006281">
    <property type="term" value="P:DNA repair"/>
    <property type="evidence" value="ECO:0007669"/>
    <property type="project" value="TreeGrafter"/>
</dbReference>
<dbReference type="SMART" id="SM00490">
    <property type="entry name" value="HELICc"/>
    <property type="match status" value="1"/>
</dbReference>
<dbReference type="SUPFAM" id="SSF52540">
    <property type="entry name" value="P-loop containing nucleoside triphosphate hydrolases"/>
    <property type="match status" value="1"/>
</dbReference>
<dbReference type="CDD" id="cd17920">
    <property type="entry name" value="DEXHc_RecQ"/>
    <property type="match status" value="1"/>
</dbReference>
<dbReference type="PANTHER" id="PTHR13710">
    <property type="entry name" value="DNA HELICASE RECQ FAMILY MEMBER"/>
    <property type="match status" value="1"/>
</dbReference>
<protein>
    <recommendedName>
        <fullName evidence="11">ATP-dependent DNA helicase RecQ</fullName>
        <ecNumber evidence="10">5.6.2.4</ecNumber>
    </recommendedName>
    <alternativeName>
        <fullName evidence="12">DNA 3'-5' helicase RecQ</fullName>
    </alternativeName>
</protein>
<dbReference type="GO" id="GO:0016787">
    <property type="term" value="F:hydrolase activity"/>
    <property type="evidence" value="ECO:0007669"/>
    <property type="project" value="UniProtKB-KW"/>
</dbReference>
<keyword evidence="2" id="KW-0479">Metal-binding</keyword>
<dbReference type="Pfam" id="PF00270">
    <property type="entry name" value="DEAD"/>
    <property type="match status" value="1"/>
</dbReference>
<evidence type="ECO:0000259" key="14">
    <source>
        <dbReference type="PROSITE" id="PS51192"/>
    </source>
</evidence>
<feature type="region of interest" description="Disordered" evidence="13">
    <location>
        <begin position="521"/>
        <end position="541"/>
    </location>
</feature>
<comment type="similarity">
    <text evidence="1">Belongs to the helicase family. RecQ subfamily.</text>
</comment>
<evidence type="ECO:0000256" key="8">
    <source>
        <dbReference type="ARBA" id="ARBA00023235"/>
    </source>
</evidence>
<keyword evidence="8" id="KW-0413">Isomerase</keyword>
<feature type="domain" description="Helicase C-terminal" evidence="15">
    <location>
        <begin position="252"/>
        <end position="401"/>
    </location>
</feature>